<evidence type="ECO:0000313" key="3">
    <source>
        <dbReference type="Proteomes" id="UP000566711"/>
    </source>
</evidence>
<dbReference type="AlphaFoldDB" id="A0A7W2EDD5"/>
<keyword evidence="3" id="KW-1185">Reference proteome</keyword>
<feature type="signal peptide" evidence="1">
    <location>
        <begin position="1"/>
        <end position="23"/>
    </location>
</feature>
<evidence type="ECO:0000256" key="1">
    <source>
        <dbReference type="SAM" id="SignalP"/>
    </source>
</evidence>
<dbReference type="EMBL" id="JACEZS010000001">
    <property type="protein sequence ID" value="MBA5603863.1"/>
    <property type="molecule type" value="Genomic_DNA"/>
</dbReference>
<proteinExistence type="predicted"/>
<organism evidence="2 3">
    <name type="scientific">Rugamonas fusca</name>
    <dbReference type="NCBI Taxonomy" id="2758568"/>
    <lineage>
        <taxon>Bacteria</taxon>
        <taxon>Pseudomonadati</taxon>
        <taxon>Pseudomonadota</taxon>
        <taxon>Betaproteobacteria</taxon>
        <taxon>Burkholderiales</taxon>
        <taxon>Oxalobacteraceae</taxon>
        <taxon>Telluria group</taxon>
        <taxon>Rugamonas</taxon>
    </lineage>
</organism>
<protein>
    <submittedName>
        <fullName evidence="2">Trypsin-like peptidase domain-containing protein</fullName>
    </submittedName>
</protein>
<feature type="chain" id="PRO_5031126601" evidence="1">
    <location>
        <begin position="24"/>
        <end position="396"/>
    </location>
</feature>
<dbReference type="RefSeq" id="WP_182213045.1">
    <property type="nucleotide sequence ID" value="NZ_JACEZS010000001.1"/>
</dbReference>
<name>A0A7W2EDD5_9BURK</name>
<gene>
    <name evidence="2" type="ORF">H3H36_00610</name>
</gene>
<accession>A0A7W2EDD5</accession>
<dbReference type="SUPFAM" id="SSF50494">
    <property type="entry name" value="Trypsin-like serine proteases"/>
    <property type="match status" value="1"/>
</dbReference>
<comment type="caution">
    <text evidence="2">The sequence shown here is derived from an EMBL/GenBank/DDBJ whole genome shotgun (WGS) entry which is preliminary data.</text>
</comment>
<dbReference type="InterPro" id="IPR009003">
    <property type="entry name" value="Peptidase_S1_PA"/>
</dbReference>
<dbReference type="Proteomes" id="UP000566711">
    <property type="component" value="Unassembled WGS sequence"/>
</dbReference>
<sequence>MAATACRRGRLTLPAFLIALALAPVVGGRADTSFDTGPELGQRLLRDVVRIEARDLAEHGFGLVVGVDRDDVYIATARHVVARRAPAGLVEPERASHAIAVSFCALPGAPRQLAAMLDGFDGADDDLALLRAPRPSAYVPELKALAPAGKDGVGDQVWQLGRESDCVVVPTPGVIAGRPDTRHTVRVDLHGALGGASGGPLVSGYGIVGLVKRSDNEVIRAHAIAALAARVRALAGPPFLLGEAGNIPPGDPQAAVADLTETLNGYLFAARDLNTLLRQEIVPRPTFAQMVQRYNGSVNRFKAARDKYDGTLQRNWPAGTLPQWQALRERLWRIHLRFFGLNGQSTTTITGTERAPPPVREQMAALEPELAGLQSDIARFAEHLGKRSIDHAELSQ</sequence>
<dbReference type="Pfam" id="PF13365">
    <property type="entry name" value="Trypsin_2"/>
    <property type="match status" value="1"/>
</dbReference>
<evidence type="ECO:0000313" key="2">
    <source>
        <dbReference type="EMBL" id="MBA5603863.1"/>
    </source>
</evidence>
<dbReference type="Gene3D" id="2.40.10.120">
    <property type="match status" value="1"/>
</dbReference>
<reference evidence="2 3" key="1">
    <citation type="submission" date="2020-07" db="EMBL/GenBank/DDBJ databases">
        <title>Novel species isolated from subtropical streams in China.</title>
        <authorList>
            <person name="Lu H."/>
        </authorList>
    </citation>
    <scope>NUCLEOTIDE SEQUENCE [LARGE SCALE GENOMIC DNA]</scope>
    <source>
        <strain evidence="2 3">FT3S</strain>
    </source>
</reference>
<keyword evidence="1" id="KW-0732">Signal</keyword>